<feature type="transmembrane region" description="Helical" evidence="6">
    <location>
        <begin position="206"/>
        <end position="226"/>
    </location>
</feature>
<comment type="subcellular location">
    <subcellularLocation>
        <location evidence="1">Cell membrane</location>
        <topology evidence="1">Multi-pass membrane protein</topology>
    </subcellularLocation>
</comment>
<evidence type="ECO:0000256" key="5">
    <source>
        <dbReference type="SAM" id="MobiDB-lite"/>
    </source>
</evidence>
<dbReference type="PANTHER" id="PTHR11662">
    <property type="entry name" value="SOLUTE CARRIER FAMILY 17"/>
    <property type="match status" value="1"/>
</dbReference>
<feature type="transmembrane region" description="Helical" evidence="6">
    <location>
        <begin position="332"/>
        <end position="352"/>
    </location>
</feature>
<dbReference type="eggNOG" id="COG2271">
    <property type="taxonomic scope" value="Bacteria"/>
</dbReference>
<keyword evidence="3 6" id="KW-1133">Transmembrane helix</keyword>
<feature type="transmembrane region" description="Helical" evidence="6">
    <location>
        <begin position="87"/>
        <end position="107"/>
    </location>
</feature>
<feature type="transmembrane region" description="Helical" evidence="6">
    <location>
        <begin position="119"/>
        <end position="143"/>
    </location>
</feature>
<feature type="compositionally biased region" description="Basic residues" evidence="5">
    <location>
        <begin position="1"/>
        <end position="10"/>
    </location>
</feature>
<feature type="transmembrane region" description="Helical" evidence="6">
    <location>
        <begin position="393"/>
        <end position="413"/>
    </location>
</feature>
<dbReference type="SUPFAM" id="SSF103473">
    <property type="entry name" value="MFS general substrate transporter"/>
    <property type="match status" value="1"/>
</dbReference>
<dbReference type="Proteomes" id="UP000013525">
    <property type="component" value="Unassembled WGS sequence"/>
</dbReference>
<evidence type="ECO:0000256" key="1">
    <source>
        <dbReference type="ARBA" id="ARBA00004651"/>
    </source>
</evidence>
<dbReference type="Pfam" id="PF07690">
    <property type="entry name" value="MFS_1"/>
    <property type="match status" value="1"/>
</dbReference>
<reference evidence="8 9" key="1">
    <citation type="journal article" date="2013" name="Genome Announc.">
        <title>Draft Genome Sequence of Rhodococcus rhodnii Strain LMG5362, a Symbiont of Rhodnius prolixus (Hemiptera, Reduviidae, Triatominae), the Principle Vector of Trypanosoma cruzi.</title>
        <authorList>
            <person name="Pachebat J.A."/>
            <person name="van Keulen G."/>
            <person name="Whitten M.M."/>
            <person name="Girdwood S."/>
            <person name="Del Sol R."/>
            <person name="Dyson P.J."/>
            <person name="Facey P.D."/>
        </authorList>
    </citation>
    <scope>NUCLEOTIDE SEQUENCE [LARGE SCALE GENOMIC DNA]</scope>
    <source>
        <strain evidence="8 9">LMG 5362</strain>
    </source>
</reference>
<feature type="transmembrane region" description="Helical" evidence="6">
    <location>
        <begin position="358"/>
        <end position="381"/>
    </location>
</feature>
<evidence type="ECO:0000256" key="6">
    <source>
        <dbReference type="SAM" id="Phobius"/>
    </source>
</evidence>
<feature type="region of interest" description="Disordered" evidence="5">
    <location>
        <begin position="1"/>
        <end position="39"/>
    </location>
</feature>
<feature type="transmembrane region" description="Helical" evidence="6">
    <location>
        <begin position="262"/>
        <end position="282"/>
    </location>
</feature>
<dbReference type="PROSITE" id="PS50850">
    <property type="entry name" value="MFS"/>
    <property type="match status" value="1"/>
</dbReference>
<sequence>MGVTRRRFRKGTAMTTTDARSTGSSRDEPASSADADTRTIVAPGSESRRTAWGFTALLVTLYVVNYADKAVLGIIAQPLMAELGMDNSQLGLVGSLFFLTFTIGGFFAGAINRWLSLRWAILILALCWAAAMLPLVAVAAFGVLVASRLFLGLAEGPSSALIHTAAYSWHPPAKRGLPGALIAGAASISKIAVAPILAVVTVSLGWRAALVTLAIAGVLWCVVWLATWREGPYIARAAGADATPAATEPAVPWRTIFLSRTFVGGVLLVMSVYALVTVVLTWLPSYFEVGLGYSRLQAGSMFAFPSIAGLVLMLLSSSIGDRLIGRGATSRVVRIVVPSIGVLVCGAILFALPSISAPAVAVAVVSIGYGFSSSVFPLLNAAVSEICPPRQTAGTLGVFMALMAIGGLVAPYATGMIVDAAATPAAGYASAFQILGLVAAVCAVAALLLANPERDKARIRGVVASA</sequence>
<evidence type="ECO:0000259" key="7">
    <source>
        <dbReference type="PROSITE" id="PS50850"/>
    </source>
</evidence>
<feature type="transmembrane region" description="Helical" evidence="6">
    <location>
        <begin position="302"/>
        <end position="320"/>
    </location>
</feature>
<evidence type="ECO:0000256" key="3">
    <source>
        <dbReference type="ARBA" id="ARBA00022989"/>
    </source>
</evidence>
<dbReference type="EMBL" id="APMY01000054">
    <property type="protein sequence ID" value="EOM76983.1"/>
    <property type="molecule type" value="Genomic_DNA"/>
</dbReference>
<organism evidence="8 9">
    <name type="scientific">Rhodococcus rhodnii LMG 5362</name>
    <dbReference type="NCBI Taxonomy" id="1273125"/>
    <lineage>
        <taxon>Bacteria</taxon>
        <taxon>Bacillati</taxon>
        <taxon>Actinomycetota</taxon>
        <taxon>Actinomycetes</taxon>
        <taxon>Mycobacteriales</taxon>
        <taxon>Nocardiaceae</taxon>
        <taxon>Rhodococcus</taxon>
    </lineage>
</organism>
<dbReference type="InterPro" id="IPR036259">
    <property type="entry name" value="MFS_trans_sf"/>
</dbReference>
<proteinExistence type="predicted"/>
<keyword evidence="2 6" id="KW-0812">Transmembrane</keyword>
<protein>
    <recommendedName>
        <fullName evidence="7">Major facilitator superfamily (MFS) profile domain-containing protein</fullName>
    </recommendedName>
</protein>
<name>R7WNU1_9NOCA</name>
<dbReference type="GO" id="GO:0005886">
    <property type="term" value="C:plasma membrane"/>
    <property type="evidence" value="ECO:0007669"/>
    <property type="project" value="UniProtKB-SubCell"/>
</dbReference>
<evidence type="ECO:0000256" key="2">
    <source>
        <dbReference type="ARBA" id="ARBA00022692"/>
    </source>
</evidence>
<feature type="domain" description="Major facilitator superfamily (MFS) profile" evidence="7">
    <location>
        <begin position="54"/>
        <end position="454"/>
    </location>
</feature>
<comment type="caution">
    <text evidence="8">The sequence shown here is derived from an EMBL/GenBank/DDBJ whole genome shotgun (WGS) entry which is preliminary data.</text>
</comment>
<keyword evidence="9" id="KW-1185">Reference proteome</keyword>
<keyword evidence="4 6" id="KW-0472">Membrane</keyword>
<evidence type="ECO:0000313" key="8">
    <source>
        <dbReference type="EMBL" id="EOM76983.1"/>
    </source>
</evidence>
<gene>
    <name evidence="8" type="ORF">Rrhod_1602</name>
</gene>
<dbReference type="GO" id="GO:0022857">
    <property type="term" value="F:transmembrane transporter activity"/>
    <property type="evidence" value="ECO:0007669"/>
    <property type="project" value="InterPro"/>
</dbReference>
<accession>R7WNU1</accession>
<dbReference type="AlphaFoldDB" id="R7WNU1"/>
<feature type="transmembrane region" description="Helical" evidence="6">
    <location>
        <begin position="425"/>
        <end position="450"/>
    </location>
</feature>
<evidence type="ECO:0000256" key="4">
    <source>
        <dbReference type="ARBA" id="ARBA00023136"/>
    </source>
</evidence>
<dbReference type="PATRIC" id="fig|1273125.3.peg.1546"/>
<feature type="transmembrane region" description="Helical" evidence="6">
    <location>
        <begin position="50"/>
        <end position="67"/>
    </location>
</feature>
<dbReference type="InterPro" id="IPR011701">
    <property type="entry name" value="MFS"/>
</dbReference>
<evidence type="ECO:0000313" key="9">
    <source>
        <dbReference type="Proteomes" id="UP000013525"/>
    </source>
</evidence>
<dbReference type="PANTHER" id="PTHR11662:SF450">
    <property type="entry name" value="BLR1003 PROTEIN"/>
    <property type="match status" value="1"/>
</dbReference>
<feature type="compositionally biased region" description="Polar residues" evidence="5">
    <location>
        <begin position="13"/>
        <end position="24"/>
    </location>
</feature>
<dbReference type="InterPro" id="IPR050382">
    <property type="entry name" value="MFS_Na/Anion_cotransporter"/>
</dbReference>
<dbReference type="InterPro" id="IPR020846">
    <property type="entry name" value="MFS_dom"/>
</dbReference>
<dbReference type="Gene3D" id="1.20.1250.20">
    <property type="entry name" value="MFS general substrate transporter like domains"/>
    <property type="match status" value="2"/>
</dbReference>